<reference evidence="1" key="1">
    <citation type="submission" date="2022-04" db="EMBL/GenBank/DDBJ databases">
        <title>Genome of the entomopathogenic fungus Entomophthora muscae.</title>
        <authorList>
            <person name="Elya C."/>
            <person name="Lovett B.R."/>
            <person name="Lee E."/>
            <person name="Macias A.M."/>
            <person name="Hajek A.E."/>
            <person name="De Bivort B.L."/>
            <person name="Kasson M.T."/>
            <person name="De Fine Licht H.H."/>
            <person name="Stajich J.E."/>
        </authorList>
    </citation>
    <scope>NUCLEOTIDE SEQUENCE</scope>
    <source>
        <strain evidence="1">Berkeley</strain>
    </source>
</reference>
<organism evidence="1 2">
    <name type="scientific">Entomophthora muscae</name>
    <dbReference type="NCBI Taxonomy" id="34485"/>
    <lineage>
        <taxon>Eukaryota</taxon>
        <taxon>Fungi</taxon>
        <taxon>Fungi incertae sedis</taxon>
        <taxon>Zoopagomycota</taxon>
        <taxon>Entomophthoromycotina</taxon>
        <taxon>Entomophthoromycetes</taxon>
        <taxon>Entomophthorales</taxon>
        <taxon>Entomophthoraceae</taxon>
        <taxon>Entomophthora</taxon>
    </lineage>
</organism>
<gene>
    <name evidence="1" type="ORF">DSO57_1014561</name>
</gene>
<name>A0ACC2SU63_9FUNG</name>
<sequence length="115" mass="12473">MLIFFAIHSCEAKDKRHPVPKPSLHSQPKHLKNPTDSFLDNGGVSIHPLAIPAAVCTTNVFCVEHVSSVENPTCEHIGIGCHYEQASAYAELTCHGEYSGWDASQADSCAYAGYD</sequence>
<comment type="caution">
    <text evidence="1">The sequence shown here is derived from an EMBL/GenBank/DDBJ whole genome shotgun (WGS) entry which is preliminary data.</text>
</comment>
<proteinExistence type="predicted"/>
<dbReference type="EMBL" id="QTSX02004316">
    <property type="protein sequence ID" value="KAJ9065941.1"/>
    <property type="molecule type" value="Genomic_DNA"/>
</dbReference>
<accession>A0ACC2SU63</accession>
<keyword evidence="2" id="KW-1185">Reference proteome</keyword>
<evidence type="ECO:0000313" key="2">
    <source>
        <dbReference type="Proteomes" id="UP001165960"/>
    </source>
</evidence>
<protein>
    <submittedName>
        <fullName evidence="1">Uncharacterized protein</fullName>
    </submittedName>
</protein>
<evidence type="ECO:0000313" key="1">
    <source>
        <dbReference type="EMBL" id="KAJ9065941.1"/>
    </source>
</evidence>
<dbReference type="Proteomes" id="UP001165960">
    <property type="component" value="Unassembled WGS sequence"/>
</dbReference>